<reference evidence="5" key="1">
    <citation type="journal article" date="2021" name="Infect. Genet. Evol.">
        <title>Novel prophage-like sequences in Mycoplasma anserisalpingitidis.</title>
        <authorList>
            <person name="Kovacs A.B."/>
            <person name="Wehmann E."/>
            <person name="Svab D."/>
            <person name="Beko K."/>
            <person name="Grozner D."/>
            <person name="Mitter A."/>
            <person name="Bali K."/>
            <person name="Morrow C.J."/>
            <person name="Banyai K."/>
            <person name="Gyuranecz M."/>
        </authorList>
    </citation>
    <scope>NUCLEOTIDE SEQUENCE</scope>
    <source>
        <strain evidence="5">MYCAV270</strain>
    </source>
</reference>
<evidence type="ECO:0008006" key="6">
    <source>
        <dbReference type="Google" id="ProtNLM"/>
    </source>
</evidence>
<evidence type="ECO:0000256" key="2">
    <source>
        <dbReference type="SAM" id="MobiDB-lite"/>
    </source>
</evidence>
<keyword evidence="4" id="KW-0732">Signal</keyword>
<feature type="coiled-coil region" evidence="1">
    <location>
        <begin position="1260"/>
        <end position="1297"/>
    </location>
</feature>
<proteinExistence type="predicted"/>
<sequence>MNKKRFLLTTTAAFSLLPMITTISASTLSGQQKNHLKNSIIQHLLANFSDLKIENDVLVYNNKYIVYNENELIDTEFLFNQFIYKLNSVLNSSNTTNKELNENNLYFILTYKNTPENKNFSIQVKNYETNLVFEITGNVNFEITQFKYTLKSTKQLLQQSLSPNFSSENLNEEEKQLLKNEMESRLLKSFYKLDNYNLNYVNPVYQKLISEENSVKTYYFDSIFSLDFYSPYENEKIFINDIGIEVKNKHFNFDLRTLNKNKNNEIFRFDEPIKVKLVKYNKFTGQEVLQLEQIWIISSSISDSNYRILNWNPENQYNQFNLITPYLTNLKREPILDEKGNKIENPNYDPLINPKLGTKTELVWINLPKTNFYSKFATLPEFELLENEFNSSNKQIEYYIKNNVPLGIKNVNMSPDLINSNRNDSELNGFLAASILTNSGVEFIIPNDVDLVFIYKVNTNSNELSFIPFDDNKYVQVLRNKGLNINRKFDQFYFSQSGTYLIATAKQNNQTNLTLLTIDQNNKNISNVAQFINKSYVNEFYNTNISTKFLNWVQKEYSLTPDKVRQLDYFNTLNLFNQFVSSNNKSYGIFDPTINFNNSNLIINPPELKSDTFNNVDFKSYVNDFLLSDLETYKNKTKEQIDKLTQEFSIEEDEIKKELIKNKIIAAQTDLNQLNNDSFNYKKIKERLYNNLFSEKSSKKYLDLNTVSIQNIKNFGNNDLYTYHSFNFIFSLKNEYIGSTLTKNYLKAIIKFKNPNFNSNLERTDTDALIDKLKQKLDIPVDPVLVLDSSYIDKLTEQYTFFNFDEQKIKNNINQNWFTNTAEEFKKYTYSITFHKNEFQKTITMLLNVYNEKNIKIQSLLHPIKLTKFNENDLFYNFNLKKINIAEINEIGLIKNYLINKINNEFLNNTNTLVNKVKYSVDWEFDLNDELLLQKIRSLKNNNVEFDLKIISKNNWLKNYRNIKIINTVEANKTDLSNYNFSINLTENYSLEQLEKVILESISKNIDFVNKLNLSDINSFIRTVYYSQNKNLELLLKPLENFYNEFENKLKISIIKNFTNNENFNINEIFAFDNIYINANNINEIFDELYKFLTNKNNVLHFEIFKDFQLSNLNNLIFIYRKNLLIPIKNKNLIPENSKLSEIKIILKNIEKNLIIKENKNLINQIYEKLNFLDKFDKFTENSKNKIINSINNLLFLINLEISEIDNNEINFLKKFIEEKFISLDLIFQNKNKKINLILNGNIENFNLLNLKNEISNFSNSKKENLIEEIEILLNNEKNLKENLINIQKENNEEKNYSWIIYFSVIALIIFILILFFYRTQNKLKAKNNFLSKIKNVKSIKNIKNKINSKNNKKSKSNNKTEENKISENKNSQSIEKNNIEQNSDEILIKIEHFTKFKKLFYKLSNADVKTYNQLEQKLKNNNLEIDGIGKTKIEYLNSLIEKHKNNEKK</sequence>
<evidence type="ECO:0000256" key="1">
    <source>
        <dbReference type="SAM" id="Coils"/>
    </source>
</evidence>
<feature type="transmembrane region" description="Helical" evidence="3">
    <location>
        <begin position="1299"/>
        <end position="1318"/>
    </location>
</feature>
<dbReference type="EMBL" id="MT872807">
    <property type="protein sequence ID" value="QWS78857.1"/>
    <property type="molecule type" value="Genomic_DNA"/>
</dbReference>
<evidence type="ECO:0000256" key="4">
    <source>
        <dbReference type="SAM" id="SignalP"/>
    </source>
</evidence>
<feature type="chain" id="PRO_5034729144" description="SAP domain-containing protein" evidence="4">
    <location>
        <begin position="26"/>
        <end position="1450"/>
    </location>
</feature>
<keyword evidence="1" id="KW-0175">Coiled coil</keyword>
<feature type="region of interest" description="Disordered" evidence="2">
    <location>
        <begin position="1345"/>
        <end position="1377"/>
    </location>
</feature>
<keyword evidence="3" id="KW-0812">Transmembrane</keyword>
<evidence type="ECO:0000256" key="3">
    <source>
        <dbReference type="SAM" id="Phobius"/>
    </source>
</evidence>
<accession>A0A8F2IHV5</accession>
<keyword evidence="3" id="KW-1133">Transmembrane helix</keyword>
<feature type="compositionally biased region" description="Basic and acidic residues" evidence="2">
    <location>
        <begin position="1359"/>
        <end position="1368"/>
    </location>
</feature>
<organism evidence="5">
    <name type="scientific">Mycoplasma anserisalpingitidis</name>
    <dbReference type="NCBI Taxonomy" id="519450"/>
    <lineage>
        <taxon>Bacteria</taxon>
        <taxon>Bacillati</taxon>
        <taxon>Mycoplasmatota</taxon>
        <taxon>Mollicutes</taxon>
        <taxon>Mycoplasmataceae</taxon>
        <taxon>Mycoplasma</taxon>
    </lineage>
</organism>
<evidence type="ECO:0000313" key="5">
    <source>
        <dbReference type="EMBL" id="QWS78857.1"/>
    </source>
</evidence>
<feature type="coiled-coil region" evidence="1">
    <location>
        <begin position="627"/>
        <end position="677"/>
    </location>
</feature>
<feature type="signal peptide" evidence="4">
    <location>
        <begin position="1"/>
        <end position="25"/>
    </location>
</feature>
<name>A0A8F2IHV5_9MOLU</name>
<protein>
    <recommendedName>
        <fullName evidence="6">SAP domain-containing protein</fullName>
    </recommendedName>
</protein>
<keyword evidence="3" id="KW-0472">Membrane</keyword>